<feature type="compositionally biased region" description="Polar residues" evidence="1">
    <location>
        <begin position="23"/>
        <end position="33"/>
    </location>
</feature>
<dbReference type="AlphaFoldDB" id="A0A8K0JEV9"/>
<name>A0A8K0JEV9_9TREE</name>
<organism evidence="3 4">
    <name type="scientific">Filobasidium floriforme</name>
    <dbReference type="NCBI Taxonomy" id="5210"/>
    <lineage>
        <taxon>Eukaryota</taxon>
        <taxon>Fungi</taxon>
        <taxon>Dikarya</taxon>
        <taxon>Basidiomycota</taxon>
        <taxon>Agaricomycotina</taxon>
        <taxon>Tremellomycetes</taxon>
        <taxon>Filobasidiales</taxon>
        <taxon>Filobasidiaceae</taxon>
        <taxon>Filobasidium</taxon>
    </lineage>
</organism>
<dbReference type="InterPro" id="IPR052935">
    <property type="entry name" value="Mg2+_PAP"/>
</dbReference>
<dbReference type="PANTHER" id="PTHR28208">
    <property type="entry name" value="PHOSPHATIDATE PHOSPHATASE APP1"/>
    <property type="match status" value="1"/>
</dbReference>
<dbReference type="EMBL" id="JABELV010000210">
    <property type="protein sequence ID" value="KAG7528066.1"/>
    <property type="molecule type" value="Genomic_DNA"/>
</dbReference>
<dbReference type="Pfam" id="PF09949">
    <property type="entry name" value="APP1_cat"/>
    <property type="match status" value="1"/>
</dbReference>
<comment type="caution">
    <text evidence="3">The sequence shown here is derived from an EMBL/GenBank/DDBJ whole genome shotgun (WGS) entry which is preliminary data.</text>
</comment>
<keyword evidence="4" id="KW-1185">Reference proteome</keyword>
<feature type="compositionally biased region" description="Basic and acidic residues" evidence="1">
    <location>
        <begin position="150"/>
        <end position="160"/>
    </location>
</feature>
<feature type="compositionally biased region" description="Polar residues" evidence="1">
    <location>
        <begin position="54"/>
        <end position="71"/>
    </location>
</feature>
<evidence type="ECO:0000259" key="2">
    <source>
        <dbReference type="Pfam" id="PF09949"/>
    </source>
</evidence>
<feature type="region of interest" description="Disordered" evidence="1">
    <location>
        <begin position="476"/>
        <end position="497"/>
    </location>
</feature>
<reference evidence="3" key="1">
    <citation type="submission" date="2020-04" db="EMBL/GenBank/DDBJ databases">
        <title>Analysis of mating type loci in Filobasidium floriforme.</title>
        <authorList>
            <person name="Nowrousian M."/>
        </authorList>
    </citation>
    <scope>NUCLEOTIDE SEQUENCE</scope>
    <source>
        <strain evidence="3">CBS 6242</strain>
    </source>
</reference>
<feature type="domain" description="Phosphatidate phosphatase APP1 catalytic" evidence="2">
    <location>
        <begin position="559"/>
        <end position="712"/>
    </location>
</feature>
<feature type="region of interest" description="Disordered" evidence="1">
    <location>
        <begin position="730"/>
        <end position="750"/>
    </location>
</feature>
<protein>
    <recommendedName>
        <fullName evidence="2">Phosphatidate phosphatase APP1 catalytic domain-containing protein</fullName>
    </recommendedName>
</protein>
<evidence type="ECO:0000256" key="1">
    <source>
        <dbReference type="SAM" id="MobiDB-lite"/>
    </source>
</evidence>
<feature type="compositionally biased region" description="Low complexity" evidence="1">
    <location>
        <begin position="824"/>
        <end position="839"/>
    </location>
</feature>
<accession>A0A8K0JEV9</accession>
<dbReference type="GO" id="GO:0008195">
    <property type="term" value="F:phosphatidate phosphatase activity"/>
    <property type="evidence" value="ECO:0007669"/>
    <property type="project" value="InterPro"/>
</dbReference>
<feature type="region of interest" description="Disordered" evidence="1">
    <location>
        <begin position="1"/>
        <end position="102"/>
    </location>
</feature>
<evidence type="ECO:0000313" key="4">
    <source>
        <dbReference type="Proteomes" id="UP000812966"/>
    </source>
</evidence>
<feature type="region of interest" description="Disordered" evidence="1">
    <location>
        <begin position="136"/>
        <end position="160"/>
    </location>
</feature>
<proteinExistence type="predicted"/>
<dbReference type="GO" id="GO:0030479">
    <property type="term" value="C:actin cortical patch"/>
    <property type="evidence" value="ECO:0007669"/>
    <property type="project" value="TreeGrafter"/>
</dbReference>
<sequence>MPGARASIGSHLVRPRTPPQMLNARNISNQRGQPQGDRPGVPREEVKSNERPQPESSSASRPTPSPLNTQQPSPMARPGPPPLPARPPVTPTTPSTSSFSSFFSSKAKSSVSYLASNSKPYRSALAQAGSYVASQAGLIPDRSVRGNAEGNDKEKSWGEWARDWRDRRAQEGKAEESLNLLPGWVVLRPRADYDKTKTNGNTDDDVKPFDLEISTSGFANSLRSPENASRSQRVFMKIAKSFAALPNLPAKIAEDLGGELNISAMPTPGDKKSSLSEEPGQMDLSESATTGIGIGKPRTEVESPRSNGMVRNPQMKRSATSMSTASASSFSSMEASFLNMTHEQLRAFHENLDARLQPFWSSALQRRVQLSIYAVQVPMDKHPRHDMQQGHEVAVEPPDPEEEPLMRNVFTTDAQGLFAQKIVIPWERIISHGPSLPMAFHDPPKFEYSTGELQARTSTWGLYLKAELLSEGGANRLPPSATALQPPSSPSFTTGTLSEGPKPVELDADMWDPGANAFFSPNAVPLHQGSGGPGGGLMNLGATRVVASTWTPIASVGGVRVISDLDDTVKVSNILSGTREVFRNAFCRPVEETEAEGMSELYRHLATQGVAGFHYVSNSPYELLPVLQKFFQHHAFPTGFSLKLKYYGGRNLMNGLFEPPGDRKRPGIIDVMDSFPRAKFVLIGDSGEQDLELYVAIAKQRKEQVLAIAIRDVTTPFTAGLSRFATNTSSSSSLRSEVKTPVRQSSTVSSSEIDLAALSDALAAESSSSGVDQAAKSGVAGRTRDAARRLARKASDLDLSRLKMHRSDSSDDDSDAPLRSGLNPSTRSSGEGSGSSTPRKINHDPLRRHPEDLEEAIAEIGAGDDLTPPGTPGFNDNMIVKQTEAEMQELSATQLKLVKRAAEWTDRRYRAQKELPEGIKLLFFQHPVEVEEEIVGVVRAAYGTTPAS</sequence>
<feature type="region of interest" description="Disordered" evidence="1">
    <location>
        <begin position="801"/>
        <end position="848"/>
    </location>
</feature>
<feature type="compositionally biased region" description="Basic and acidic residues" evidence="1">
    <location>
        <begin position="40"/>
        <end position="53"/>
    </location>
</feature>
<dbReference type="Proteomes" id="UP000812966">
    <property type="component" value="Unassembled WGS sequence"/>
</dbReference>
<feature type="compositionally biased region" description="Pro residues" evidence="1">
    <location>
        <begin position="75"/>
        <end position="91"/>
    </location>
</feature>
<feature type="compositionally biased region" description="Low complexity" evidence="1">
    <location>
        <begin position="92"/>
        <end position="102"/>
    </location>
</feature>
<dbReference type="PANTHER" id="PTHR28208:SF3">
    <property type="entry name" value="PHOSPHATIDATE PHOSPHATASE APP1"/>
    <property type="match status" value="1"/>
</dbReference>
<feature type="region of interest" description="Disordered" evidence="1">
    <location>
        <begin position="264"/>
        <end position="317"/>
    </location>
</feature>
<feature type="region of interest" description="Disordered" evidence="1">
    <location>
        <begin position="766"/>
        <end position="787"/>
    </location>
</feature>
<evidence type="ECO:0000313" key="3">
    <source>
        <dbReference type="EMBL" id="KAG7528066.1"/>
    </source>
</evidence>
<feature type="compositionally biased region" description="Polar residues" evidence="1">
    <location>
        <begin position="482"/>
        <end position="497"/>
    </location>
</feature>
<gene>
    <name evidence="3" type="ORF">FFLO_06444</name>
</gene>
<dbReference type="InterPro" id="IPR019236">
    <property type="entry name" value="APP1_cat"/>
</dbReference>